<dbReference type="InterPro" id="IPR039808">
    <property type="entry name" value="Cadherin"/>
</dbReference>
<evidence type="ECO:0000256" key="6">
    <source>
        <dbReference type="ARBA" id="ARBA00022737"/>
    </source>
</evidence>
<feature type="domain" description="Cadherin" evidence="17">
    <location>
        <begin position="100"/>
        <end position="194"/>
    </location>
</feature>
<feature type="domain" description="Cadherin" evidence="17">
    <location>
        <begin position="1559"/>
        <end position="1679"/>
    </location>
</feature>
<keyword evidence="7 14" id="KW-0106">Calcium</keyword>
<dbReference type="PROSITE" id="PS50268">
    <property type="entry name" value="CADHERIN_2"/>
    <property type="match status" value="14"/>
</dbReference>
<dbReference type="GO" id="GO:0045296">
    <property type="term" value="F:cadherin binding"/>
    <property type="evidence" value="ECO:0007669"/>
    <property type="project" value="TreeGrafter"/>
</dbReference>
<feature type="domain" description="Cadherin" evidence="17">
    <location>
        <begin position="1321"/>
        <end position="1428"/>
    </location>
</feature>
<dbReference type="EnsemblMetazoa" id="PHUM269180-RA">
    <property type="protein sequence ID" value="PHUM269180-PA"/>
    <property type="gene ID" value="PHUM269180"/>
</dbReference>
<dbReference type="EMBL" id="DS235250">
    <property type="protein sequence ID" value="EEB13994.1"/>
    <property type="molecule type" value="Genomic_DNA"/>
</dbReference>
<dbReference type="GO" id="GO:0007163">
    <property type="term" value="P:establishment or maintenance of cell polarity"/>
    <property type="evidence" value="ECO:0007669"/>
    <property type="project" value="UniProtKB-ARBA"/>
</dbReference>
<dbReference type="InterPro" id="IPR002126">
    <property type="entry name" value="Cadherin-like_dom"/>
</dbReference>
<evidence type="ECO:0000256" key="13">
    <source>
        <dbReference type="ARBA" id="ARBA00059331"/>
    </source>
</evidence>
<dbReference type="Pfam" id="PF23206">
    <property type="entry name" value="PCDH15_12th"/>
    <property type="match status" value="1"/>
</dbReference>
<feature type="region of interest" description="Disordered" evidence="15">
    <location>
        <begin position="1890"/>
        <end position="1910"/>
    </location>
</feature>
<evidence type="ECO:0000256" key="5">
    <source>
        <dbReference type="ARBA" id="ARBA00022729"/>
    </source>
</evidence>
<protein>
    <recommendedName>
        <fullName evidence="17">Cadherin domain-containing protein</fullName>
    </recommendedName>
</protein>
<dbReference type="FunFam" id="2.60.40.60:FF:000124">
    <property type="entry name" value="Cadherin-related family member 1"/>
    <property type="match status" value="1"/>
</dbReference>
<dbReference type="GO" id="GO:0005509">
    <property type="term" value="F:calcium ion binding"/>
    <property type="evidence" value="ECO:0007669"/>
    <property type="project" value="UniProtKB-UniRule"/>
</dbReference>
<dbReference type="PRINTS" id="PR00205">
    <property type="entry name" value="CADHERIN"/>
</dbReference>
<dbReference type="FunFam" id="2.60.40.60:FF:000168">
    <property type="entry name" value="Cadherin-related family member 2"/>
    <property type="match status" value="1"/>
</dbReference>
<evidence type="ECO:0000256" key="8">
    <source>
        <dbReference type="ARBA" id="ARBA00022889"/>
    </source>
</evidence>
<dbReference type="PANTHER" id="PTHR24027:SF438">
    <property type="entry name" value="CADHERIN 23"/>
    <property type="match status" value="1"/>
</dbReference>
<evidence type="ECO:0000313" key="20">
    <source>
        <dbReference type="Proteomes" id="UP000009046"/>
    </source>
</evidence>
<feature type="domain" description="Cadherin" evidence="17">
    <location>
        <begin position="1218"/>
        <end position="1318"/>
    </location>
</feature>
<feature type="domain" description="Cadherin" evidence="17">
    <location>
        <begin position="761"/>
        <end position="873"/>
    </location>
</feature>
<evidence type="ECO:0000256" key="3">
    <source>
        <dbReference type="ARBA" id="ARBA00022536"/>
    </source>
</evidence>
<keyword evidence="6" id="KW-0677">Repeat</keyword>
<dbReference type="SUPFAM" id="SSF49313">
    <property type="entry name" value="Cadherin-like"/>
    <property type="match status" value="14"/>
</dbReference>
<proteinExistence type="predicted"/>
<name>E0VKT8_PEDHC</name>
<dbReference type="OrthoDB" id="6510378at2759"/>
<organism>
    <name type="scientific">Pediculus humanus subsp. corporis</name>
    <name type="common">Body louse</name>
    <dbReference type="NCBI Taxonomy" id="121224"/>
    <lineage>
        <taxon>Eukaryota</taxon>
        <taxon>Metazoa</taxon>
        <taxon>Ecdysozoa</taxon>
        <taxon>Arthropoda</taxon>
        <taxon>Hexapoda</taxon>
        <taxon>Insecta</taxon>
        <taxon>Pterygota</taxon>
        <taxon>Neoptera</taxon>
        <taxon>Paraneoptera</taxon>
        <taxon>Psocodea</taxon>
        <taxon>Troctomorpha</taxon>
        <taxon>Phthiraptera</taxon>
        <taxon>Anoplura</taxon>
        <taxon>Pediculidae</taxon>
        <taxon>Pediculus</taxon>
    </lineage>
</organism>
<feature type="domain" description="Cadherin" evidence="17">
    <location>
        <begin position="1099"/>
        <end position="1209"/>
    </location>
</feature>
<dbReference type="InterPro" id="IPR056989">
    <property type="entry name" value="PCDH15_12th_dom"/>
</dbReference>
<dbReference type="RefSeq" id="XP_002426732.1">
    <property type="nucleotide sequence ID" value="XM_002426687.1"/>
</dbReference>
<dbReference type="GO" id="GO:0008013">
    <property type="term" value="F:beta-catenin binding"/>
    <property type="evidence" value="ECO:0007669"/>
    <property type="project" value="TreeGrafter"/>
</dbReference>
<feature type="compositionally biased region" description="Low complexity" evidence="15">
    <location>
        <begin position="1898"/>
        <end position="1910"/>
    </location>
</feature>
<dbReference type="PANTHER" id="PTHR24027">
    <property type="entry name" value="CADHERIN-23"/>
    <property type="match status" value="1"/>
</dbReference>
<evidence type="ECO:0000256" key="12">
    <source>
        <dbReference type="ARBA" id="ARBA00023180"/>
    </source>
</evidence>
<dbReference type="FunCoup" id="E0VKT8">
    <property type="interactions" value="16"/>
</dbReference>
<comment type="subcellular location">
    <subcellularLocation>
        <location evidence="1">Cell membrane</location>
        <topology evidence="1">Single-pass type I membrane protein</topology>
    </subcellularLocation>
</comment>
<keyword evidence="2" id="KW-1003">Cell membrane</keyword>
<evidence type="ECO:0000256" key="11">
    <source>
        <dbReference type="ARBA" id="ARBA00023157"/>
    </source>
</evidence>
<evidence type="ECO:0000256" key="1">
    <source>
        <dbReference type="ARBA" id="ARBA00004251"/>
    </source>
</evidence>
<keyword evidence="11" id="KW-1015">Disulfide bond</keyword>
<dbReference type="FunFam" id="2.60.40.60:FF:000002">
    <property type="entry name" value="Protocadherin alpha 2"/>
    <property type="match status" value="1"/>
</dbReference>
<dbReference type="Pfam" id="PF00028">
    <property type="entry name" value="Cadherin"/>
    <property type="match status" value="11"/>
</dbReference>
<keyword evidence="20" id="KW-1185">Reference proteome</keyword>
<feature type="transmembrane region" description="Helical" evidence="16">
    <location>
        <begin position="51"/>
        <end position="77"/>
    </location>
</feature>
<feature type="transmembrane region" description="Helical" evidence="16">
    <location>
        <begin position="1778"/>
        <end position="1802"/>
    </location>
</feature>
<evidence type="ECO:0000256" key="15">
    <source>
        <dbReference type="SAM" id="MobiDB-lite"/>
    </source>
</evidence>
<feature type="domain" description="Cadherin" evidence="17">
    <location>
        <begin position="312"/>
        <end position="413"/>
    </location>
</feature>
<dbReference type="GeneID" id="8235615"/>
<evidence type="ECO:0000313" key="19">
    <source>
        <dbReference type="EnsemblMetazoa" id="PHUM269180-PA"/>
    </source>
</evidence>
<dbReference type="GO" id="GO:0031175">
    <property type="term" value="P:neuron projection development"/>
    <property type="evidence" value="ECO:0007669"/>
    <property type="project" value="TreeGrafter"/>
</dbReference>
<evidence type="ECO:0000256" key="2">
    <source>
        <dbReference type="ARBA" id="ARBA00022475"/>
    </source>
</evidence>
<dbReference type="GO" id="GO:0001736">
    <property type="term" value="P:establishment of planar polarity"/>
    <property type="evidence" value="ECO:0007669"/>
    <property type="project" value="UniProtKB-ARBA"/>
</dbReference>
<keyword evidence="8" id="KW-0130">Cell adhesion</keyword>
<dbReference type="HOGENOM" id="CLU_001354_2_0_1"/>
<dbReference type="GO" id="GO:0016477">
    <property type="term" value="P:cell migration"/>
    <property type="evidence" value="ECO:0007669"/>
    <property type="project" value="TreeGrafter"/>
</dbReference>
<dbReference type="KEGG" id="phu:Phum_PHUM269180"/>
<feature type="domain" description="Cadherin" evidence="17">
    <location>
        <begin position="641"/>
        <end position="760"/>
    </location>
</feature>
<feature type="domain" description="Cadherin" evidence="17">
    <location>
        <begin position="1429"/>
        <end position="1558"/>
    </location>
</feature>
<evidence type="ECO:0000256" key="9">
    <source>
        <dbReference type="ARBA" id="ARBA00022989"/>
    </source>
</evidence>
<keyword evidence="9 16" id="KW-1133">Transmembrane helix</keyword>
<dbReference type="GO" id="GO:0007156">
    <property type="term" value="P:homophilic cell adhesion via plasma membrane adhesion molecules"/>
    <property type="evidence" value="ECO:0007669"/>
    <property type="project" value="InterPro"/>
</dbReference>
<dbReference type="CDD" id="cd11304">
    <property type="entry name" value="Cadherin_repeat"/>
    <property type="match status" value="14"/>
</dbReference>
<reference evidence="18" key="1">
    <citation type="submission" date="2007-04" db="EMBL/GenBank/DDBJ databases">
        <title>Annotation of Pediculus humanus corporis strain USDA.</title>
        <authorList>
            <person name="Kirkness E."/>
            <person name="Hannick L."/>
            <person name="Hass B."/>
            <person name="Bruggner R."/>
            <person name="Lawson D."/>
            <person name="Bidwell S."/>
            <person name="Joardar V."/>
            <person name="Caler E."/>
            <person name="Walenz B."/>
            <person name="Inman J."/>
            <person name="Schobel S."/>
            <person name="Galinsky K."/>
            <person name="Amedeo P."/>
            <person name="Strausberg R."/>
        </authorList>
    </citation>
    <scope>NUCLEOTIDE SEQUENCE</scope>
    <source>
        <strain evidence="18">USDA</strain>
    </source>
</reference>
<evidence type="ECO:0000256" key="4">
    <source>
        <dbReference type="ARBA" id="ARBA00022692"/>
    </source>
</evidence>
<dbReference type="EMBL" id="AAZO01003108">
    <property type="status" value="NOT_ANNOTATED_CDS"/>
    <property type="molecule type" value="Genomic_DNA"/>
</dbReference>
<dbReference type="FunFam" id="2.60.40.60:FF:000306">
    <property type="entry name" value="Cadherin 23"/>
    <property type="match status" value="1"/>
</dbReference>
<dbReference type="FunFam" id="2.60.40.60:FF:000098">
    <property type="entry name" value="cadherin-23 isoform X1"/>
    <property type="match status" value="1"/>
</dbReference>
<dbReference type="InterPro" id="IPR015919">
    <property type="entry name" value="Cadherin-like_sf"/>
</dbReference>
<gene>
    <name evidence="19" type="primary">8235615</name>
    <name evidence="18" type="ORF">Phum_PHUM269180</name>
</gene>
<accession>E0VKT8</accession>
<evidence type="ECO:0000313" key="18">
    <source>
        <dbReference type="EMBL" id="EEB13994.1"/>
    </source>
</evidence>
<keyword evidence="5" id="KW-0732">Signal</keyword>
<dbReference type="InterPro" id="IPR020894">
    <property type="entry name" value="Cadherin_CS"/>
</dbReference>
<evidence type="ECO:0000256" key="7">
    <source>
        <dbReference type="ARBA" id="ARBA00022837"/>
    </source>
</evidence>
<feature type="domain" description="Cadherin" evidence="17">
    <location>
        <begin position="195"/>
        <end position="303"/>
    </location>
</feature>
<dbReference type="OMA" id="DQGKNGT"/>
<keyword evidence="10 16" id="KW-0472">Membrane</keyword>
<reference evidence="19" key="3">
    <citation type="submission" date="2020-05" db="UniProtKB">
        <authorList>
            <consortium name="EnsemblMetazoa"/>
        </authorList>
    </citation>
    <scope>IDENTIFICATION</scope>
    <source>
        <strain evidence="19">USDA</strain>
    </source>
</reference>
<comment type="function">
    <text evidence="13">Cadherins are calcium-dependent cell adhesion proteins. They preferentially interact with themselves in a homophilic manner in connecting cells.</text>
</comment>
<dbReference type="FunFam" id="2.60.40.60:FF:000092">
    <property type="entry name" value="Protocadherin 8"/>
    <property type="match status" value="1"/>
</dbReference>
<feature type="domain" description="Cadherin" evidence="17">
    <location>
        <begin position="995"/>
        <end position="1098"/>
    </location>
</feature>
<dbReference type="PROSITE" id="PS00232">
    <property type="entry name" value="CADHERIN_1"/>
    <property type="match status" value="6"/>
</dbReference>
<dbReference type="eggNOG" id="KOG3594">
    <property type="taxonomic scope" value="Eukaryota"/>
</dbReference>
<dbReference type="SMART" id="SM00112">
    <property type="entry name" value="CA"/>
    <property type="match status" value="14"/>
</dbReference>
<evidence type="ECO:0000259" key="17">
    <source>
        <dbReference type="PROSITE" id="PS50268"/>
    </source>
</evidence>
<dbReference type="CTD" id="8235615"/>
<reference evidence="18" key="2">
    <citation type="submission" date="2007-04" db="EMBL/GenBank/DDBJ databases">
        <title>The genome of the human body louse.</title>
        <authorList>
            <consortium name="The Human Body Louse Genome Consortium"/>
            <person name="Kirkness E."/>
            <person name="Walenz B."/>
            <person name="Hass B."/>
            <person name="Bruggner R."/>
            <person name="Strausberg R."/>
        </authorList>
    </citation>
    <scope>NUCLEOTIDE SEQUENCE</scope>
    <source>
        <strain evidence="18">USDA</strain>
    </source>
</reference>
<evidence type="ECO:0000256" key="10">
    <source>
        <dbReference type="ARBA" id="ARBA00023136"/>
    </source>
</evidence>
<feature type="domain" description="Cadherin" evidence="17">
    <location>
        <begin position="414"/>
        <end position="530"/>
    </location>
</feature>
<keyword evidence="12" id="KW-0325">Glycoprotein</keyword>
<dbReference type="FunFam" id="2.60.40.60:FF:000118">
    <property type="entry name" value="protocadherin Fat 4"/>
    <property type="match status" value="2"/>
</dbReference>
<dbReference type="GO" id="GO:0048589">
    <property type="term" value="P:developmental growth"/>
    <property type="evidence" value="ECO:0007669"/>
    <property type="project" value="UniProtKB-ARBA"/>
</dbReference>
<dbReference type="InParanoid" id="E0VKT8"/>
<dbReference type="GO" id="GO:0048513">
    <property type="term" value="P:animal organ development"/>
    <property type="evidence" value="ECO:0007669"/>
    <property type="project" value="UniProtKB-ARBA"/>
</dbReference>
<dbReference type="STRING" id="121224.E0VKT8"/>
<feature type="domain" description="Cadherin" evidence="17">
    <location>
        <begin position="531"/>
        <end position="640"/>
    </location>
</feature>
<evidence type="ECO:0000256" key="16">
    <source>
        <dbReference type="SAM" id="Phobius"/>
    </source>
</evidence>
<keyword evidence="4 16" id="KW-0812">Transmembrane</keyword>
<feature type="domain" description="Cadherin" evidence="17">
    <location>
        <begin position="873"/>
        <end position="994"/>
    </location>
</feature>
<sequence>MNVCNNNFIDCRRGKIVCYRERKLKDTICQKKSQLRNKKRKIREIKTKKRINYFIFGLITQLIIVLDLCSAVVGGYVNNPPKFLIDNQTEIVLRLKEGIETPVGSVIYTVNGYDQDGDTLTFGIKETIGNELIKIEHVKKNSANLILKKELDRETREEYGLILTLTDGRLGDGNFITQSLLILVEDVNDNEPVFKQFQSTLVLPENSPPGVVLTVEATDRDEGTYGQVVYRLKDLDGDDSTFSISTVNGKGVIKLIKELDYEQKILYQLQILAMDRSNTEPVNTGTSTVVIKVEDVEDRLPEFVAVSPVGRISEDAEIGTEVMRVKAIDGDRGINNSIVYSITKGSEEDFEIDSTYGIVYTAKKLDRESSSNNGAYILEITARENSKIIFPPPFTKTEVTIIVSDVNDETPTFRNDSYKAEIDENAQMNTPVTFFDGFFPEIYDHDQGKNGTFRVFTEGDFGIFEVTPSVIVNEGTFLIRVKNPERLDYEKVTIFNFTIFAKEIVEVNPKHGSVPVTIFVRDVNDNIPRFSKNSYRISVPENSKTGKVIASVRAVDTDSGNYGTKGIRYTGLGGSVAEYLSINSITGDISVISPEPLFDREFIDRHYVTVEAVDNLGKGNRNTVQIIIDVEDVNDNAPRFLQTKYEARLQENHINFERPLIVEANDQDLNGTDNSKIRYRIKEGHEKDNFTIDPVLGLIQPKHHIDFERLAIRDKEYDPKNSVIPIRLLVVAQDHGTPSLSSSVFVTIHVTDMNDHAPTFEDMNYGVTVPETVPPGSSIFQLIATDKDSSSPNNEIVYKIKKGPKDKFVINPETGVIRLAPGASLDPDLTFPPTFQYSLTVIAEDGGIGVDQLHESVEVIIDVEDVNNKIPVFKEPGVIKIKENLEPGKHICDIEATDPDHDHNLKFTFDKNNSEARNEEGTIVKQGDVDFVDFFDLNPTNGTLRVKRIIDREKIEIIRLGIVCEDTGAIGDAQKAFTTLTVLIEDENDNSPMFKKSVYRRSVAENSKNGTSVVNVIAEDPDKDKSITYHIEGSDDVKNLISLDSETGEIVVSNKIDHEQTSWLNFSVGATDSGKPPRSSFVDVHVQILDENDNNPVFINDFANLTIMEDVKPGKEIIRIEAKDADSGEYGKITYLLDGISSQGKFKIDSTSGILSVVDFLDREKQNFYSLMIEAWDNYQFGYANGESRNAFQRIGITVSDVNDETPTFEPLPPCTFINEYHDVKDAILIIKANDKDDPLTPNGKMKFSIVEGNDDDLFYVTDIDNGSAKISASRRLKGSHGNYTLTLQVKDLGYPPNVAKTQVSICVIDFNDNAPVFVYPGQNSTVKVFENATVDSPLIKVTATDDDMGDNAAVRYKLKHDPLGDWKTFDIDEINGTLFLKKPLDNEKQKIYHLRIQAYDLGIPTSLSSDLDLIVYVKNVHDFPPQFLINEMELNFTEHSSPGAERNVLVGTVDKDDTDYDENDGDGDVDEGENKQVCYFLVGGNEKGLFLLDPYKHELTVQKELDREETEEHVLLVKATEDCLNPPSNVSSHDKNDKTILKVLVKVNDINDHSPKFIKKIFTGGVTTNADFGTELIKIKALDLDSGINGEVEYYLVNSTQSFLAEGKKIDRSEPFLIDKKTGSLFLNFYPQKDMKGYFKLTVMANDSQNLQDTAHVFIYLLRQDQRVKFVLRQNPIELKEKLERFREELKQITGTTVNINELKVHENRDGSADSTKTDLFLHFVDRKDNIVIDVQDVLNMIDRNIEKLDSLFKDYNVLDSQPAESQELKSDIINAYVPWFIFALIVQGVIQIFVLSLCISQRSKYKRAIRAATATAFDSDQTNIDSMTGHVPNTNIHSVEGSNPIWMKGYENNWYKEDEEEGEEFTCQTSEKDSLDNNAVNIVKGKTVEEDKGKENNNINGKNISYVR</sequence>
<dbReference type="Proteomes" id="UP000009046">
    <property type="component" value="Unassembled WGS sequence"/>
</dbReference>
<dbReference type="VEuPathDB" id="VectorBase:PHUM269180"/>
<evidence type="ECO:0000256" key="14">
    <source>
        <dbReference type="PROSITE-ProRule" id="PRU00043"/>
    </source>
</evidence>
<dbReference type="FunFam" id="2.60.40.60:FF:000039">
    <property type="entry name" value="FAT atypical cadherin 3"/>
    <property type="match status" value="1"/>
</dbReference>
<dbReference type="GO" id="GO:0016342">
    <property type="term" value="C:catenin complex"/>
    <property type="evidence" value="ECO:0007669"/>
    <property type="project" value="TreeGrafter"/>
</dbReference>
<keyword evidence="3" id="KW-0245">EGF-like domain</keyword>
<dbReference type="Gene3D" id="2.60.40.60">
    <property type="entry name" value="Cadherins"/>
    <property type="match status" value="14"/>
</dbReference>